<dbReference type="InterPro" id="IPR040605">
    <property type="entry name" value="Glyco_hydro2_dom5"/>
</dbReference>
<dbReference type="InterPro" id="IPR036156">
    <property type="entry name" value="Beta-gal/glucu_dom_sf"/>
</dbReference>
<dbReference type="PROSITE" id="PS51257">
    <property type="entry name" value="PROKAR_LIPOPROTEIN"/>
    <property type="match status" value="1"/>
</dbReference>
<feature type="chain" id="PRO_5046400259" evidence="5">
    <location>
        <begin position="29"/>
        <end position="802"/>
    </location>
</feature>
<dbReference type="SUPFAM" id="SSF51445">
    <property type="entry name" value="(Trans)glycosidases"/>
    <property type="match status" value="1"/>
</dbReference>
<dbReference type="PANTHER" id="PTHR42732:SF1">
    <property type="entry name" value="BETA-MANNOSIDASE"/>
    <property type="match status" value="1"/>
</dbReference>
<keyword evidence="5" id="KW-0732">Signal</keyword>
<dbReference type="InterPro" id="IPR006103">
    <property type="entry name" value="Glyco_hydro_2_cat"/>
</dbReference>
<dbReference type="InterPro" id="IPR051913">
    <property type="entry name" value="GH2_Domain-Containing"/>
</dbReference>
<dbReference type="Gene3D" id="3.20.20.80">
    <property type="entry name" value="Glycosidases"/>
    <property type="match status" value="1"/>
</dbReference>
<dbReference type="RefSeq" id="WP_382169147.1">
    <property type="nucleotide sequence ID" value="NZ_JBHTBR010000009.1"/>
</dbReference>
<keyword evidence="12" id="KW-1185">Reference proteome</keyword>
<evidence type="ECO:0000256" key="4">
    <source>
        <dbReference type="SAM" id="MobiDB-lite"/>
    </source>
</evidence>
<dbReference type="Pfam" id="PF16355">
    <property type="entry name" value="DUF4982"/>
    <property type="match status" value="1"/>
</dbReference>
<evidence type="ECO:0000313" key="12">
    <source>
        <dbReference type="Proteomes" id="UP001596492"/>
    </source>
</evidence>
<dbReference type="Proteomes" id="UP001596492">
    <property type="component" value="Unassembled WGS sequence"/>
</dbReference>
<dbReference type="Pfam" id="PF00703">
    <property type="entry name" value="Glyco_hydro_2"/>
    <property type="match status" value="1"/>
</dbReference>
<feature type="compositionally biased region" description="Basic and acidic residues" evidence="4">
    <location>
        <begin position="525"/>
        <end position="542"/>
    </location>
</feature>
<feature type="domain" description="Glycoside hydrolase family 2 immunoglobulin-like beta-sandwich" evidence="6">
    <location>
        <begin position="224"/>
        <end position="325"/>
    </location>
</feature>
<feature type="region of interest" description="Disordered" evidence="4">
    <location>
        <begin position="522"/>
        <end position="542"/>
    </location>
</feature>
<dbReference type="InterPro" id="IPR006101">
    <property type="entry name" value="Glyco_hydro_2"/>
</dbReference>
<dbReference type="PRINTS" id="PR00132">
    <property type="entry name" value="GLHYDRLASE2"/>
</dbReference>
<dbReference type="SUPFAM" id="SSF49303">
    <property type="entry name" value="beta-Galactosidase/glucuronidase domain"/>
    <property type="match status" value="1"/>
</dbReference>
<dbReference type="EMBL" id="JBHTBR010000009">
    <property type="protein sequence ID" value="MFC7293065.1"/>
    <property type="molecule type" value="Genomic_DNA"/>
</dbReference>
<dbReference type="GO" id="GO:0016787">
    <property type="term" value="F:hydrolase activity"/>
    <property type="evidence" value="ECO:0007669"/>
    <property type="project" value="UniProtKB-KW"/>
</dbReference>
<evidence type="ECO:0000259" key="7">
    <source>
        <dbReference type="Pfam" id="PF02836"/>
    </source>
</evidence>
<gene>
    <name evidence="11" type="ORF">ACFQS8_15695</name>
</gene>
<feature type="domain" description="DUF4982" evidence="9">
    <location>
        <begin position="633"/>
        <end position="695"/>
    </location>
</feature>
<dbReference type="Pfam" id="PF02837">
    <property type="entry name" value="Glyco_hydro_2_N"/>
    <property type="match status" value="1"/>
</dbReference>
<protein>
    <submittedName>
        <fullName evidence="11">Glycoside hydrolase family 2 TIM barrel-domain containing protein</fullName>
    </submittedName>
</protein>
<reference evidence="12" key="1">
    <citation type="journal article" date="2019" name="Int. J. Syst. Evol. Microbiol.">
        <title>The Global Catalogue of Microorganisms (GCM) 10K type strain sequencing project: providing services to taxonomists for standard genome sequencing and annotation.</title>
        <authorList>
            <consortium name="The Broad Institute Genomics Platform"/>
            <consortium name="The Broad Institute Genome Sequencing Center for Infectious Disease"/>
            <person name="Wu L."/>
            <person name="Ma J."/>
        </authorList>
    </citation>
    <scope>NUCLEOTIDE SEQUENCE [LARGE SCALE GENOMIC DNA]</scope>
    <source>
        <strain evidence="12">CCUG 51308</strain>
    </source>
</reference>
<dbReference type="PANTHER" id="PTHR42732">
    <property type="entry name" value="BETA-GALACTOSIDASE"/>
    <property type="match status" value="1"/>
</dbReference>
<evidence type="ECO:0000256" key="1">
    <source>
        <dbReference type="ARBA" id="ARBA00007401"/>
    </source>
</evidence>
<proteinExistence type="inferred from homology"/>
<evidence type="ECO:0000256" key="2">
    <source>
        <dbReference type="ARBA" id="ARBA00022801"/>
    </source>
</evidence>
<dbReference type="InterPro" id="IPR006104">
    <property type="entry name" value="Glyco_hydro_2_N"/>
</dbReference>
<dbReference type="Pfam" id="PF18565">
    <property type="entry name" value="Glyco_hydro2_C5"/>
    <property type="match status" value="1"/>
</dbReference>
<dbReference type="Gene3D" id="2.60.120.260">
    <property type="entry name" value="Galactose-binding domain-like"/>
    <property type="match status" value="1"/>
</dbReference>
<keyword evidence="3" id="KW-0326">Glycosidase</keyword>
<dbReference type="InterPro" id="IPR006102">
    <property type="entry name" value="Ig-like_GH2"/>
</dbReference>
<evidence type="ECO:0000256" key="5">
    <source>
        <dbReference type="SAM" id="SignalP"/>
    </source>
</evidence>
<dbReference type="InterPro" id="IPR008979">
    <property type="entry name" value="Galactose-bd-like_sf"/>
</dbReference>
<evidence type="ECO:0000313" key="11">
    <source>
        <dbReference type="EMBL" id="MFC7293065.1"/>
    </source>
</evidence>
<dbReference type="SUPFAM" id="SSF49785">
    <property type="entry name" value="Galactose-binding domain-like"/>
    <property type="match status" value="1"/>
</dbReference>
<dbReference type="Pfam" id="PF02836">
    <property type="entry name" value="Glyco_hydro_2_C"/>
    <property type="match status" value="1"/>
</dbReference>
<dbReference type="InterPro" id="IPR013783">
    <property type="entry name" value="Ig-like_fold"/>
</dbReference>
<name>A0ABW2IPF1_9PROT</name>
<accession>A0ABW2IPF1</accession>
<dbReference type="InterPro" id="IPR032311">
    <property type="entry name" value="DUF4982"/>
</dbReference>
<keyword evidence="2 11" id="KW-0378">Hydrolase</keyword>
<dbReference type="Gene3D" id="2.60.40.10">
    <property type="entry name" value="Immunoglobulins"/>
    <property type="match status" value="3"/>
</dbReference>
<feature type="domain" description="Glycoside hydrolase family 2 catalytic" evidence="7">
    <location>
        <begin position="329"/>
        <end position="463"/>
    </location>
</feature>
<evidence type="ECO:0000259" key="8">
    <source>
        <dbReference type="Pfam" id="PF02837"/>
    </source>
</evidence>
<evidence type="ECO:0000256" key="3">
    <source>
        <dbReference type="ARBA" id="ARBA00023295"/>
    </source>
</evidence>
<organism evidence="11 12">
    <name type="scientific">Hirschia litorea</name>
    <dbReference type="NCBI Taxonomy" id="1199156"/>
    <lineage>
        <taxon>Bacteria</taxon>
        <taxon>Pseudomonadati</taxon>
        <taxon>Pseudomonadota</taxon>
        <taxon>Alphaproteobacteria</taxon>
        <taxon>Hyphomonadales</taxon>
        <taxon>Hyphomonadaceae</taxon>
        <taxon>Hirschia</taxon>
    </lineage>
</organism>
<comment type="caution">
    <text evidence="11">The sequence shown here is derived from an EMBL/GenBank/DDBJ whole genome shotgun (WGS) entry which is preliminary data.</text>
</comment>
<evidence type="ECO:0000259" key="6">
    <source>
        <dbReference type="Pfam" id="PF00703"/>
    </source>
</evidence>
<dbReference type="InterPro" id="IPR017853">
    <property type="entry name" value="GH"/>
</dbReference>
<feature type="signal peptide" evidence="5">
    <location>
        <begin position="1"/>
        <end position="28"/>
    </location>
</feature>
<sequence>MTTVKKPTHFIALSCVATLLLLGLGACSKNVPASPSSSSPSDIGQLILANDGWKFTKLPTLSHDDTQLHTISFDDSNWSDARLPHTANIEPLLVNDQWQGISWYRKHFTIEPANRDKKVIFKFEAAMNYAQFWINGEKITEHQGGYLPIVFDATDYINFDGENVIAVRLDNTDNEITGPKPLKILDFNMYGGLYRNAFIAYENPVHISYPQIEDTPASGGIFITFPKVDADQSTVRAKVHVKNDNAQPQNVSVIQSIYQGDKRIAQSTSSAMQIHASQGQTFQLDMPIEKPHLWSPRTPHLYTLKTQILVDGNQVDYEKTRFGIRDFTFKDNDLYINGEKTFLRGVNRHQEYPFVGYALSDAAQYRDAKKIKEAGFDYIRLSHYPQSPAFLDACDELGLVVLDAVLGWQYYQETPQFKQQLYRTARDLIRRDRNHPSVLAWEVSINETKMPIPFMEEMHKIVKEEYPEGNAYSAGWMNEVYDIYLQARQHRLRHYDKVQAKPYSVSEYGDWEYYSSNKGFNQHNWSKDERAENNSRQRRGDGEAKLLQQARNMQESHNDNLQNTPAFSDSYWVMYDYNRGYHPDIEASGVMDIFRLPKFGYYFYASQRSPDAESNAEPILKIASLWTPDSTSNVKVFSNVDEVELFLNGKSIGKQTPDTDSISTHLPHPPFTFQLDQYESGTLSAIGYIGGKAVAEDKVSTPTALAGLKLALDTSGQEPTQNDVLFVYIHAIDANGTTLASDNSKLDFKIDGDATLMNPDAITFEAGIATALIRTGQKGGKITLTATHENAHSASLDIITKQ</sequence>
<evidence type="ECO:0000259" key="9">
    <source>
        <dbReference type="Pfam" id="PF16355"/>
    </source>
</evidence>
<feature type="domain" description="Glycosyl hydrolases family 2 sugar binding" evidence="8">
    <location>
        <begin position="98"/>
        <end position="197"/>
    </location>
</feature>
<comment type="similarity">
    <text evidence="1">Belongs to the glycosyl hydrolase 2 family.</text>
</comment>
<evidence type="ECO:0000259" key="10">
    <source>
        <dbReference type="Pfam" id="PF18565"/>
    </source>
</evidence>
<feature type="domain" description="Glycoside hydrolase family 2" evidence="10">
    <location>
        <begin position="708"/>
        <end position="796"/>
    </location>
</feature>